<proteinExistence type="predicted"/>
<dbReference type="SUPFAM" id="SSF48403">
    <property type="entry name" value="Ankyrin repeat"/>
    <property type="match status" value="1"/>
</dbReference>
<feature type="repeat" description="ANK" evidence="1">
    <location>
        <begin position="96"/>
        <end position="123"/>
    </location>
</feature>
<organism evidence="2">
    <name type="scientific">Davidia involucrata</name>
    <name type="common">Dove tree</name>
    <dbReference type="NCBI Taxonomy" id="16924"/>
    <lineage>
        <taxon>Eukaryota</taxon>
        <taxon>Viridiplantae</taxon>
        <taxon>Streptophyta</taxon>
        <taxon>Embryophyta</taxon>
        <taxon>Tracheophyta</taxon>
        <taxon>Spermatophyta</taxon>
        <taxon>Magnoliopsida</taxon>
        <taxon>eudicotyledons</taxon>
        <taxon>Gunneridae</taxon>
        <taxon>Pentapetalae</taxon>
        <taxon>asterids</taxon>
        <taxon>Cornales</taxon>
        <taxon>Nyssaceae</taxon>
        <taxon>Davidia</taxon>
    </lineage>
</organism>
<name>A0A5B6YGK7_DAVIN</name>
<dbReference type="SMART" id="SM00248">
    <property type="entry name" value="ANK"/>
    <property type="match status" value="3"/>
</dbReference>
<evidence type="ECO:0000313" key="2">
    <source>
        <dbReference type="EMBL" id="MPA30901.1"/>
    </source>
</evidence>
<protein>
    <submittedName>
        <fullName evidence="2">Uncharacterized protein</fullName>
    </submittedName>
</protein>
<dbReference type="InterPro" id="IPR002110">
    <property type="entry name" value="Ankyrin_rpt"/>
</dbReference>
<dbReference type="PANTHER" id="PTHR24128">
    <property type="entry name" value="HOMEOBOX PROTEIN WARIAI"/>
    <property type="match status" value="1"/>
</dbReference>
<dbReference type="AlphaFoldDB" id="A0A5B6YGK7"/>
<dbReference type="PROSITE" id="PS50297">
    <property type="entry name" value="ANK_REP_REGION"/>
    <property type="match status" value="1"/>
</dbReference>
<dbReference type="PANTHER" id="PTHR24128:SF101">
    <property type="entry name" value="ANKYRIN REPEAT-CONTAINING PROTEIN BDA1-LIKE"/>
    <property type="match status" value="1"/>
</dbReference>
<dbReference type="InterPro" id="IPR036770">
    <property type="entry name" value="Ankyrin_rpt-contain_sf"/>
</dbReference>
<reference evidence="2" key="1">
    <citation type="submission" date="2019-08" db="EMBL/GenBank/DDBJ databases">
        <title>Reference gene set and small RNA set construction with multiple tissues from Davidia involucrata Baill.</title>
        <authorList>
            <person name="Yang H."/>
            <person name="Zhou C."/>
            <person name="Li G."/>
            <person name="Wang J."/>
            <person name="Gao P."/>
            <person name="Wang M."/>
            <person name="Wang R."/>
            <person name="Zhao Y."/>
        </authorList>
    </citation>
    <scope>NUCLEOTIDE SEQUENCE</scope>
    <source>
        <tissue evidence="2">Mixed with DoveR01_LX</tissue>
    </source>
</reference>
<gene>
    <name evidence="2" type="ORF">Din_000342</name>
</gene>
<sequence>MKTWVEESPPLREIEMGLGEREDKQMRERRLYKAALSGSVESFEELINEDTLILARVPVTSFKDRPLHIVAMLGHTDFAIKLLSHNSNLANELNTEGHSPLHLASANGYIEIVQMLLLVNIDVCHTLNKDERTLSILL</sequence>
<dbReference type="EMBL" id="GHES01000342">
    <property type="protein sequence ID" value="MPA30901.1"/>
    <property type="molecule type" value="Transcribed_RNA"/>
</dbReference>
<evidence type="ECO:0000256" key="1">
    <source>
        <dbReference type="PROSITE-ProRule" id="PRU00023"/>
    </source>
</evidence>
<accession>A0A5B6YGK7</accession>
<dbReference type="Gene3D" id="1.25.40.20">
    <property type="entry name" value="Ankyrin repeat-containing domain"/>
    <property type="match status" value="1"/>
</dbReference>
<keyword evidence="1" id="KW-0040">ANK repeat</keyword>
<dbReference type="Pfam" id="PF12796">
    <property type="entry name" value="Ank_2"/>
    <property type="match status" value="1"/>
</dbReference>
<dbReference type="PROSITE" id="PS50088">
    <property type="entry name" value="ANK_REPEAT"/>
    <property type="match status" value="1"/>
</dbReference>